<keyword evidence="3" id="KW-0732">Signal</keyword>
<dbReference type="InterPro" id="IPR006059">
    <property type="entry name" value="SBP"/>
</dbReference>
<dbReference type="RefSeq" id="WP_251224972.1">
    <property type="nucleotide sequence ID" value="NZ_JAMBOL010000034.1"/>
</dbReference>
<dbReference type="GO" id="GO:0055052">
    <property type="term" value="C:ATP-binding cassette (ABC) transporter complex, substrate-binding subunit-containing"/>
    <property type="evidence" value="ECO:0007669"/>
    <property type="project" value="TreeGrafter"/>
</dbReference>
<organism evidence="4 5">
    <name type="scientific">Halalkalibacter oceani</name>
    <dbReference type="NCBI Taxonomy" id="1653776"/>
    <lineage>
        <taxon>Bacteria</taxon>
        <taxon>Bacillati</taxon>
        <taxon>Bacillota</taxon>
        <taxon>Bacilli</taxon>
        <taxon>Bacillales</taxon>
        <taxon>Bacillaceae</taxon>
        <taxon>Halalkalibacter</taxon>
    </lineage>
</organism>
<keyword evidence="2" id="KW-0813">Transport</keyword>
<sequence length="384" mass="43739">MTIELKIMTWNHPRGIEPMKATFKAFQKNHPEVEAHWSTRSLKDFEDYPIEALAKEFDLILLDHPCIGRAVNTDSLLSLSEYLPKEYVEDLKANSVGPSYESYLWKERLWALPVDTAAQVAAYRQDLIEKHQMSIPESWKDVVMMAKQVPNDVKIGIPLNSTHSFISFMTLCANIGGNVFWDQQRGIDIEIGKQALHSLNEIIPYVHPLSLHSDPIEMLEFMKTADEIIYVPLIYGYVNYSYNNDKSHVIHFTDIPSIQSQPKGSIIGGVGLGVSSHCRHTDIAVKYAMYVASGECQRGIYVEHEGQPAHRTAWTNKAINDKVHGFFKNTLKTLDLSYIRPRYDGYTFIQEKAGEYIHEYLGGKLTATDTIQVINKLIKNSYVI</sequence>
<dbReference type="EMBL" id="JAMBOL010000034">
    <property type="protein sequence ID" value="MCM3716301.1"/>
    <property type="molecule type" value="Genomic_DNA"/>
</dbReference>
<comment type="caution">
    <text evidence="4">The sequence shown here is derived from an EMBL/GenBank/DDBJ whole genome shotgun (WGS) entry which is preliminary data.</text>
</comment>
<evidence type="ECO:0000313" key="4">
    <source>
        <dbReference type="EMBL" id="MCM3716301.1"/>
    </source>
</evidence>
<evidence type="ECO:0000313" key="5">
    <source>
        <dbReference type="Proteomes" id="UP001139179"/>
    </source>
</evidence>
<dbReference type="GO" id="GO:0015768">
    <property type="term" value="P:maltose transport"/>
    <property type="evidence" value="ECO:0007669"/>
    <property type="project" value="TreeGrafter"/>
</dbReference>
<dbReference type="SUPFAM" id="SSF53850">
    <property type="entry name" value="Periplasmic binding protein-like II"/>
    <property type="match status" value="1"/>
</dbReference>
<proteinExistence type="inferred from homology"/>
<dbReference type="AlphaFoldDB" id="A0A9X2IQX4"/>
<gene>
    <name evidence="4" type="ORF">M3202_19845</name>
</gene>
<evidence type="ECO:0000256" key="1">
    <source>
        <dbReference type="ARBA" id="ARBA00008520"/>
    </source>
</evidence>
<protein>
    <submittedName>
        <fullName evidence="4">Extracellular solute-binding protein</fullName>
    </submittedName>
</protein>
<evidence type="ECO:0000256" key="2">
    <source>
        <dbReference type="ARBA" id="ARBA00022448"/>
    </source>
</evidence>
<comment type="similarity">
    <text evidence="1">Belongs to the bacterial solute-binding protein 1 family.</text>
</comment>
<evidence type="ECO:0000256" key="3">
    <source>
        <dbReference type="ARBA" id="ARBA00022729"/>
    </source>
</evidence>
<dbReference type="GO" id="GO:0042956">
    <property type="term" value="P:maltodextrin transmembrane transport"/>
    <property type="evidence" value="ECO:0007669"/>
    <property type="project" value="TreeGrafter"/>
</dbReference>
<dbReference type="PANTHER" id="PTHR30061:SF50">
    <property type="entry name" value="MALTOSE_MALTODEXTRIN-BINDING PERIPLASMIC PROTEIN"/>
    <property type="match status" value="1"/>
</dbReference>
<reference evidence="4" key="1">
    <citation type="submission" date="2022-05" db="EMBL/GenBank/DDBJ databases">
        <title>Comparative Genomics of Spacecraft Associated Microbes.</title>
        <authorList>
            <person name="Tran M.T."/>
            <person name="Wright A."/>
            <person name="Seuylemezian A."/>
            <person name="Eisen J."/>
            <person name="Coil D."/>
        </authorList>
    </citation>
    <scope>NUCLEOTIDE SEQUENCE</scope>
    <source>
        <strain evidence="4">214.1.1</strain>
    </source>
</reference>
<dbReference type="Proteomes" id="UP001139179">
    <property type="component" value="Unassembled WGS sequence"/>
</dbReference>
<dbReference type="PANTHER" id="PTHR30061">
    <property type="entry name" value="MALTOSE-BINDING PERIPLASMIC PROTEIN"/>
    <property type="match status" value="1"/>
</dbReference>
<dbReference type="GO" id="GO:1901982">
    <property type="term" value="F:maltose binding"/>
    <property type="evidence" value="ECO:0007669"/>
    <property type="project" value="TreeGrafter"/>
</dbReference>
<accession>A0A9X2IQX4</accession>
<keyword evidence="5" id="KW-1185">Reference proteome</keyword>
<dbReference type="Pfam" id="PF01547">
    <property type="entry name" value="SBP_bac_1"/>
    <property type="match status" value="1"/>
</dbReference>
<name>A0A9X2IQX4_9BACI</name>
<dbReference type="Gene3D" id="3.40.190.10">
    <property type="entry name" value="Periplasmic binding protein-like II"/>
    <property type="match status" value="1"/>
</dbReference>